<gene>
    <name evidence="3" type="ORF">Cfor_06695</name>
</gene>
<feature type="compositionally biased region" description="Polar residues" evidence="1">
    <location>
        <begin position="270"/>
        <end position="288"/>
    </location>
</feature>
<evidence type="ECO:0000256" key="1">
    <source>
        <dbReference type="SAM" id="MobiDB-lite"/>
    </source>
</evidence>
<feature type="compositionally biased region" description="Low complexity" evidence="1">
    <location>
        <begin position="43"/>
        <end position="63"/>
    </location>
</feature>
<dbReference type="OrthoDB" id="7614304at2759"/>
<accession>A0A6L2QBY9</accession>
<dbReference type="EMBL" id="BLKM01002316">
    <property type="protein sequence ID" value="GFG40658.1"/>
    <property type="molecule type" value="Genomic_DNA"/>
</dbReference>
<protein>
    <submittedName>
        <fullName evidence="3">Uncharacterized protein</fullName>
    </submittedName>
</protein>
<reference evidence="4" key="1">
    <citation type="submission" date="2020-01" db="EMBL/GenBank/DDBJ databases">
        <title>Draft genome sequence of the Termite Coptotermes fromosanus.</title>
        <authorList>
            <person name="Itakura S."/>
            <person name="Yosikawa Y."/>
            <person name="Umezawa K."/>
        </authorList>
    </citation>
    <scope>NUCLEOTIDE SEQUENCE [LARGE SCALE GENOMIC DNA]</scope>
</reference>
<name>A0A6L2QBY9_COPFO</name>
<feature type="region of interest" description="Disordered" evidence="1">
    <location>
        <begin position="43"/>
        <end position="65"/>
    </location>
</feature>
<feature type="compositionally biased region" description="Polar residues" evidence="1">
    <location>
        <begin position="177"/>
        <end position="197"/>
    </location>
</feature>
<feature type="compositionally biased region" description="Polar residues" evidence="1">
    <location>
        <begin position="227"/>
        <end position="241"/>
    </location>
</feature>
<keyword evidence="4" id="KW-1185">Reference proteome</keyword>
<dbReference type="InParanoid" id="A0A6L2QBY9"/>
<evidence type="ECO:0000313" key="3">
    <source>
        <dbReference type="EMBL" id="GFG40658.1"/>
    </source>
</evidence>
<organism evidence="3 4">
    <name type="scientific">Coptotermes formosanus</name>
    <name type="common">Formosan subterranean termite</name>
    <dbReference type="NCBI Taxonomy" id="36987"/>
    <lineage>
        <taxon>Eukaryota</taxon>
        <taxon>Metazoa</taxon>
        <taxon>Ecdysozoa</taxon>
        <taxon>Arthropoda</taxon>
        <taxon>Hexapoda</taxon>
        <taxon>Insecta</taxon>
        <taxon>Pterygota</taxon>
        <taxon>Neoptera</taxon>
        <taxon>Polyneoptera</taxon>
        <taxon>Dictyoptera</taxon>
        <taxon>Blattodea</taxon>
        <taxon>Blattoidea</taxon>
        <taxon>Termitoidae</taxon>
        <taxon>Rhinotermitidae</taxon>
        <taxon>Coptotermes</taxon>
    </lineage>
</organism>
<feature type="region of interest" description="Disordered" evidence="1">
    <location>
        <begin position="176"/>
        <end position="197"/>
    </location>
</feature>
<comment type="caution">
    <text evidence="3">The sequence shown here is derived from an EMBL/GenBank/DDBJ whole genome shotgun (WGS) entry which is preliminary data.</text>
</comment>
<feature type="transmembrane region" description="Helical" evidence="2">
    <location>
        <begin position="328"/>
        <end position="351"/>
    </location>
</feature>
<dbReference type="Proteomes" id="UP000502823">
    <property type="component" value="Unassembled WGS sequence"/>
</dbReference>
<feature type="compositionally biased region" description="Basic and acidic residues" evidence="1">
    <location>
        <begin position="253"/>
        <end position="269"/>
    </location>
</feature>
<keyword evidence="2" id="KW-1133">Transmembrane helix</keyword>
<dbReference type="AlphaFoldDB" id="A0A6L2QBY9"/>
<evidence type="ECO:0000313" key="4">
    <source>
        <dbReference type="Proteomes" id="UP000502823"/>
    </source>
</evidence>
<sequence>MKDLIELHLKQNLKHSKKQNEPGVRLPNTNLFYNLQNYDTSRNSLVSAQKQQQQSTNNNENSSAVQGEMQGTGVYIQAEGRKNSAAHALENDRFLAGNGKQYEPSRRKGTSSYEIPSFGFHRGREGVRNGDITAHRRRGCSGMTHGAGEFKANTEAREGVNCDDRVSPSDYAEFKIQTRSSTSPNPLQESHNMPSSQVENYPVSDNLEVTAPNGKKFRGINSTTISKSVPQRTGRNGNYSTDLVPYGFNGSRQTDERRDSLEGLNHEGRSSGTSQISRNGRQAVAGSNETREGEVIQYAEPNAVAEPRQGDAVSSYYDFLINEGSYKFWAAFQVITAILLIYSAFAAIYYAKYTFSMMDYPDYLDEGFFFKRSGEAYVTTTTARPSSYSFLGLSSQTFQRIMNALSSKKYS</sequence>
<proteinExistence type="predicted"/>
<feature type="region of interest" description="Disordered" evidence="1">
    <location>
        <begin position="97"/>
        <end position="126"/>
    </location>
</feature>
<keyword evidence="2" id="KW-0472">Membrane</keyword>
<feature type="region of interest" description="Disordered" evidence="1">
    <location>
        <begin position="227"/>
        <end position="291"/>
    </location>
</feature>
<keyword evidence="2" id="KW-0812">Transmembrane</keyword>
<evidence type="ECO:0000256" key="2">
    <source>
        <dbReference type="SAM" id="Phobius"/>
    </source>
</evidence>